<gene>
    <name evidence="2" type="ORF">SHERM_08416</name>
</gene>
<feature type="compositionally biased region" description="Basic and acidic residues" evidence="1">
    <location>
        <begin position="101"/>
        <end position="127"/>
    </location>
</feature>
<dbReference type="OrthoDB" id="898139at2759"/>
<dbReference type="AlphaFoldDB" id="A0A9N7RR22"/>
<feature type="region of interest" description="Disordered" evidence="1">
    <location>
        <begin position="290"/>
        <end position="327"/>
    </location>
</feature>
<evidence type="ECO:0000313" key="2">
    <source>
        <dbReference type="EMBL" id="CAA0842554.1"/>
    </source>
</evidence>
<sequence length="774" mass="85296">MSSENEDGRSLDKGSEHSDVSKKLKLSYSIEFLMSLSNLDSCKKLPSGFEESLSSEVKDALIGVPDRPRIPGTFHGFRRSEYGASPPTRGDTGTYSRGIHGKWDSRSSLRSDRDSDSQSDKDSDSGRRFGNQTRRTWQSSEHDGLLGSGSFPRPSGYAAGVPAPKFRANEHSQLNRSNEPYHPPRPYKAVPHSRRDTDSLNDETFGSIECTSEDRAEAEKRRRASFETMRKEQQKTLQEKQKLNLEKHKGSVIMDTCKDLADSKEEKGLLERNNELEVSEGIPVLSNDLDKSSFASHSPASRPLVPPGFKSNAIENSSGPKSLVHPPLSQVGKAATVESLEESNAHIIPSTNSSTGKCLSQQLRIDGGLPAEKLHPALPLNKGENANLHVSLDVPTKKSGKEDQLFQTFYQDSHATLGDPFIAELDAGILGDKNASVSKRISSSSILEKILGSTLSLEDSQSNCVEHYKGKPKDTSGTWSPNSAKSSKFAQWFLEEEANATADVTSSMPNDLLSLIVSGDKASGLTDQGFDFQLPDENLYSVNSSSISSNATINIKEKLGMESTGSLPFPLFNSSHQKMDPAIYRNMQLQQSSPRFQPSPQMPHARPLPYNHVNSSHLAYMGSQSKFLDSDPILNHDPLVNTQTTPNIIRPSFQHPNVRVAGFDIPPQNALMHQMQMPGSHTPHFPRGFPGPQHGNQGNEVFQDMNQAQGFPFGSHQPNADGRGMPISGNQPEAFQRLVEMELRANSKQTHPRAPNHNPDVMRGYELDMGFRYR</sequence>
<proteinExistence type="predicted"/>
<organism evidence="2 3">
    <name type="scientific">Striga hermonthica</name>
    <name type="common">Purple witchweed</name>
    <name type="synonym">Buchnera hermonthica</name>
    <dbReference type="NCBI Taxonomy" id="68872"/>
    <lineage>
        <taxon>Eukaryota</taxon>
        <taxon>Viridiplantae</taxon>
        <taxon>Streptophyta</taxon>
        <taxon>Embryophyta</taxon>
        <taxon>Tracheophyta</taxon>
        <taxon>Spermatophyta</taxon>
        <taxon>Magnoliopsida</taxon>
        <taxon>eudicotyledons</taxon>
        <taxon>Gunneridae</taxon>
        <taxon>Pentapetalae</taxon>
        <taxon>asterids</taxon>
        <taxon>lamiids</taxon>
        <taxon>Lamiales</taxon>
        <taxon>Orobanchaceae</taxon>
        <taxon>Buchnereae</taxon>
        <taxon>Striga</taxon>
    </lineage>
</organism>
<accession>A0A9N7RR22</accession>
<dbReference type="PANTHER" id="PTHR34802:SF1">
    <property type="entry name" value="CHORISMATE SYNTHASE"/>
    <property type="match status" value="1"/>
</dbReference>
<evidence type="ECO:0000256" key="1">
    <source>
        <dbReference type="SAM" id="MobiDB-lite"/>
    </source>
</evidence>
<feature type="region of interest" description="Disordered" evidence="1">
    <location>
        <begin position="711"/>
        <end position="730"/>
    </location>
</feature>
<dbReference type="PANTHER" id="PTHR34802">
    <property type="entry name" value="CHORISMATE SYNTHASE"/>
    <property type="match status" value="1"/>
</dbReference>
<reference evidence="2" key="1">
    <citation type="submission" date="2019-12" db="EMBL/GenBank/DDBJ databases">
        <authorList>
            <person name="Scholes J."/>
        </authorList>
    </citation>
    <scope>NUCLEOTIDE SEQUENCE</scope>
</reference>
<feature type="compositionally biased region" description="Basic and acidic residues" evidence="1">
    <location>
        <begin position="212"/>
        <end position="243"/>
    </location>
</feature>
<comment type="caution">
    <text evidence="2">The sequence shown here is derived from an EMBL/GenBank/DDBJ whole genome shotgun (WGS) entry which is preliminary data.</text>
</comment>
<dbReference type="Proteomes" id="UP001153555">
    <property type="component" value="Unassembled WGS sequence"/>
</dbReference>
<feature type="region of interest" description="Disordered" evidence="1">
    <location>
        <begin position="60"/>
        <end position="243"/>
    </location>
</feature>
<protein>
    <submittedName>
        <fullName evidence="2">Uncharacterized protein</fullName>
    </submittedName>
</protein>
<feature type="compositionally biased region" description="Polar residues" evidence="1">
    <location>
        <begin position="130"/>
        <end position="139"/>
    </location>
</feature>
<dbReference type="EMBL" id="CACSLK010034598">
    <property type="protein sequence ID" value="CAA0842554.1"/>
    <property type="molecule type" value="Genomic_DNA"/>
</dbReference>
<keyword evidence="3" id="KW-1185">Reference proteome</keyword>
<name>A0A9N7RR22_STRHE</name>
<feature type="region of interest" description="Disordered" evidence="1">
    <location>
        <begin position="1"/>
        <end position="20"/>
    </location>
</feature>
<evidence type="ECO:0000313" key="3">
    <source>
        <dbReference type="Proteomes" id="UP001153555"/>
    </source>
</evidence>